<evidence type="ECO:0000256" key="1">
    <source>
        <dbReference type="SAM" id="MobiDB-lite"/>
    </source>
</evidence>
<dbReference type="Proteomes" id="UP001239083">
    <property type="component" value="Unassembled WGS sequence"/>
</dbReference>
<dbReference type="RefSeq" id="WP_307039695.1">
    <property type="nucleotide sequence ID" value="NZ_JAUSYY010000001.1"/>
</dbReference>
<dbReference type="Pfam" id="PF14106">
    <property type="entry name" value="DUF4279"/>
    <property type="match status" value="1"/>
</dbReference>
<feature type="region of interest" description="Disordered" evidence="1">
    <location>
        <begin position="132"/>
        <end position="151"/>
    </location>
</feature>
<gene>
    <name evidence="2" type="ORF">QFZ26_000897</name>
</gene>
<sequence>MIQSGRATLTVSSSETDPSVVTDLLGLEPTRVTKAGTLRKSGRVADHHTWSVDTGELSNTIDDQTGSHALRALVALIQPALGRLPYLPPDCEPRIWWSAYSDSVQGGFVLPADLAASIGTLGVDVYGTVHLDDPEDPMSDAAAGTSGGSDG</sequence>
<evidence type="ECO:0008006" key="4">
    <source>
        <dbReference type="Google" id="ProtNLM"/>
    </source>
</evidence>
<reference evidence="2 3" key="1">
    <citation type="submission" date="2023-07" db="EMBL/GenBank/DDBJ databases">
        <title>Comparative genomics of wheat-associated soil bacteria to identify genetic determinants of phenazine resistance.</title>
        <authorList>
            <person name="Mouncey N."/>
        </authorList>
    </citation>
    <scope>NUCLEOTIDE SEQUENCE [LARGE SCALE GENOMIC DNA]</scope>
    <source>
        <strain evidence="2 3">V3I3</strain>
    </source>
</reference>
<organism evidence="2 3">
    <name type="scientific">Agromyces ramosus</name>
    <dbReference type="NCBI Taxonomy" id="33879"/>
    <lineage>
        <taxon>Bacteria</taxon>
        <taxon>Bacillati</taxon>
        <taxon>Actinomycetota</taxon>
        <taxon>Actinomycetes</taxon>
        <taxon>Micrococcales</taxon>
        <taxon>Microbacteriaceae</taxon>
        <taxon>Agromyces</taxon>
    </lineage>
</organism>
<dbReference type="InterPro" id="IPR025459">
    <property type="entry name" value="DUF4279"/>
</dbReference>
<dbReference type="EMBL" id="JAUSYY010000001">
    <property type="protein sequence ID" value="MDQ0893342.1"/>
    <property type="molecule type" value="Genomic_DNA"/>
</dbReference>
<comment type="caution">
    <text evidence="2">The sequence shown here is derived from an EMBL/GenBank/DDBJ whole genome shotgun (WGS) entry which is preliminary data.</text>
</comment>
<proteinExistence type="predicted"/>
<evidence type="ECO:0000313" key="3">
    <source>
        <dbReference type="Proteomes" id="UP001239083"/>
    </source>
</evidence>
<evidence type="ECO:0000313" key="2">
    <source>
        <dbReference type="EMBL" id="MDQ0893342.1"/>
    </source>
</evidence>
<keyword evidence="3" id="KW-1185">Reference proteome</keyword>
<name>A0ABU0R5H6_9MICO</name>
<protein>
    <recommendedName>
        <fullName evidence="4">DUF4279 domain-containing protein</fullName>
    </recommendedName>
</protein>
<accession>A0ABU0R5H6</accession>